<evidence type="ECO:0000256" key="4">
    <source>
        <dbReference type="ARBA" id="ARBA00022741"/>
    </source>
</evidence>
<proteinExistence type="inferred from homology"/>
<evidence type="ECO:0000256" key="7">
    <source>
        <dbReference type="ARBA" id="ARBA00022840"/>
    </source>
</evidence>
<reference evidence="11 12" key="1">
    <citation type="submission" date="2016-11" db="EMBL/GenBank/DDBJ databases">
        <title>The macronuclear genome of Stentor coeruleus: a giant cell with tiny introns.</title>
        <authorList>
            <person name="Slabodnick M."/>
            <person name="Ruby J.G."/>
            <person name="Reiff S.B."/>
            <person name="Swart E.C."/>
            <person name="Gosai S."/>
            <person name="Prabakaran S."/>
            <person name="Witkowska E."/>
            <person name="Larue G.E."/>
            <person name="Fisher S."/>
            <person name="Freeman R.M."/>
            <person name="Gunawardena J."/>
            <person name="Chu W."/>
            <person name="Stover N.A."/>
            <person name="Gregory B.D."/>
            <person name="Nowacki M."/>
            <person name="Derisi J."/>
            <person name="Roy S.W."/>
            <person name="Marshall W.F."/>
            <person name="Sood P."/>
        </authorList>
    </citation>
    <scope>NUCLEOTIDE SEQUENCE [LARGE SCALE GENOMIC DNA]</scope>
    <source>
        <strain evidence="11">WM001</strain>
    </source>
</reference>
<comment type="similarity">
    <text evidence="8">Belongs to the protein kinase superfamily. Ser/Thr protein kinase family. CDPK subfamily.</text>
</comment>
<dbReference type="SUPFAM" id="SSF47473">
    <property type="entry name" value="EF-hand"/>
    <property type="match status" value="1"/>
</dbReference>
<dbReference type="SMART" id="SM00054">
    <property type="entry name" value="EFh"/>
    <property type="match status" value="2"/>
</dbReference>
<dbReference type="InterPro" id="IPR000719">
    <property type="entry name" value="Prot_kinase_dom"/>
</dbReference>
<dbReference type="Proteomes" id="UP000187209">
    <property type="component" value="Unassembled WGS sequence"/>
</dbReference>
<feature type="domain" description="EF-hand" evidence="10">
    <location>
        <begin position="377"/>
        <end position="408"/>
    </location>
</feature>
<evidence type="ECO:0000256" key="8">
    <source>
        <dbReference type="ARBA" id="ARBA00024334"/>
    </source>
</evidence>
<dbReference type="OrthoDB" id="40902at2759"/>
<dbReference type="CDD" id="cd00051">
    <property type="entry name" value="EFh"/>
    <property type="match status" value="1"/>
</dbReference>
<dbReference type="InterPro" id="IPR002048">
    <property type="entry name" value="EF_hand_dom"/>
</dbReference>
<name>A0A1R2CQ44_9CILI</name>
<keyword evidence="7" id="KW-0067">ATP-binding</keyword>
<comment type="cofactor">
    <cofactor evidence="1">
        <name>Mg(2+)</name>
        <dbReference type="ChEBI" id="CHEBI:18420"/>
    </cofactor>
</comment>
<dbReference type="SUPFAM" id="SSF56112">
    <property type="entry name" value="Protein kinase-like (PK-like)"/>
    <property type="match status" value="1"/>
</dbReference>
<evidence type="ECO:0000256" key="6">
    <source>
        <dbReference type="ARBA" id="ARBA00022837"/>
    </source>
</evidence>
<evidence type="ECO:0000259" key="9">
    <source>
        <dbReference type="PROSITE" id="PS50011"/>
    </source>
</evidence>
<dbReference type="Pfam" id="PF13499">
    <property type="entry name" value="EF-hand_7"/>
    <property type="match status" value="1"/>
</dbReference>
<keyword evidence="2" id="KW-0723">Serine/threonine-protein kinase</keyword>
<dbReference type="Gene3D" id="1.10.238.10">
    <property type="entry name" value="EF-hand"/>
    <property type="match status" value="2"/>
</dbReference>
<comment type="caution">
    <text evidence="11">The sequence shown here is derived from an EMBL/GenBank/DDBJ whole genome shotgun (WGS) entry which is preliminary data.</text>
</comment>
<evidence type="ECO:0000256" key="1">
    <source>
        <dbReference type="ARBA" id="ARBA00001946"/>
    </source>
</evidence>
<evidence type="ECO:0000313" key="11">
    <source>
        <dbReference type="EMBL" id="OMJ91121.1"/>
    </source>
</evidence>
<dbReference type="GO" id="GO:0005509">
    <property type="term" value="F:calcium ion binding"/>
    <property type="evidence" value="ECO:0007669"/>
    <property type="project" value="InterPro"/>
</dbReference>
<dbReference type="InterPro" id="IPR011009">
    <property type="entry name" value="Kinase-like_dom_sf"/>
</dbReference>
<dbReference type="InterPro" id="IPR011992">
    <property type="entry name" value="EF-hand-dom_pair"/>
</dbReference>
<feature type="domain" description="EF-hand" evidence="10">
    <location>
        <begin position="338"/>
        <end position="373"/>
    </location>
</feature>
<dbReference type="PANTHER" id="PTHR24349">
    <property type="entry name" value="SERINE/THREONINE-PROTEIN KINASE"/>
    <property type="match status" value="1"/>
</dbReference>
<dbReference type="GO" id="GO:0004674">
    <property type="term" value="F:protein serine/threonine kinase activity"/>
    <property type="evidence" value="ECO:0007669"/>
    <property type="project" value="UniProtKB-KW"/>
</dbReference>
<feature type="domain" description="Protein kinase" evidence="9">
    <location>
        <begin position="46"/>
        <end position="298"/>
    </location>
</feature>
<evidence type="ECO:0000256" key="3">
    <source>
        <dbReference type="ARBA" id="ARBA00022679"/>
    </source>
</evidence>
<gene>
    <name evidence="11" type="ORF">SteCoe_6385</name>
</gene>
<evidence type="ECO:0000259" key="10">
    <source>
        <dbReference type="PROSITE" id="PS50222"/>
    </source>
</evidence>
<evidence type="ECO:0008006" key="13">
    <source>
        <dbReference type="Google" id="ProtNLM"/>
    </source>
</evidence>
<dbReference type="EMBL" id="MPUH01000088">
    <property type="protein sequence ID" value="OMJ91121.1"/>
    <property type="molecule type" value="Genomic_DNA"/>
</dbReference>
<dbReference type="PROSITE" id="PS00018">
    <property type="entry name" value="EF_HAND_1"/>
    <property type="match status" value="1"/>
</dbReference>
<evidence type="ECO:0000256" key="5">
    <source>
        <dbReference type="ARBA" id="ARBA00022777"/>
    </source>
</evidence>
<sequence length="470" mass="53933">MGCNKSFPNEIIRPIPEPEFAELTMPTRKKTNRVVAKEVGSINKHFKILKAIGTSSLGTLLYAQDIQSGTFRAVREMDKNLAKHSMRLYEELQALMSIDYPNIVKIYETIETPIHYYIAFEYLDGGTLRSQIKRIGNEMLVAKYVHDIISAVKYMHLLGFVHCDLSPEHILFNSDDQEPVPKIIHFSNSQKINDVQHLEIENLSYVYMSPEIFDKNFNEKTDMWSIGIIVYEMLVGKHPYSSKEKVDIMKEICKGHLDFENQNFTNLSYGAQDFIKKLLQINPEERLSAKDALLHPWLGLTTKECYVTSEALMKLRAFKLKGNITREIIKEINSKIDFKEHDIISMFKHLDSGCDGTISKNEIVKAFSQVGIDASMEIDTIMANLDIDSSGTLDFTELKIALVEWEKELTKKNLAKVFKNEQGNVSLDLLKHRFNIILPHEWNEFCKNAKVEGDQVSLTNLKSYLKSHIG</sequence>
<dbReference type="Gene3D" id="3.30.200.20">
    <property type="entry name" value="Phosphorylase Kinase, domain 1"/>
    <property type="match status" value="1"/>
</dbReference>
<keyword evidence="12" id="KW-1185">Reference proteome</keyword>
<keyword evidence="6" id="KW-0106">Calcium</keyword>
<dbReference type="PROSITE" id="PS50222">
    <property type="entry name" value="EF_HAND_2"/>
    <property type="match status" value="2"/>
</dbReference>
<evidence type="ECO:0000256" key="2">
    <source>
        <dbReference type="ARBA" id="ARBA00022527"/>
    </source>
</evidence>
<keyword evidence="5" id="KW-0418">Kinase</keyword>
<dbReference type="PROSITE" id="PS50011">
    <property type="entry name" value="PROTEIN_KINASE_DOM"/>
    <property type="match status" value="1"/>
</dbReference>
<organism evidence="11 12">
    <name type="scientific">Stentor coeruleus</name>
    <dbReference type="NCBI Taxonomy" id="5963"/>
    <lineage>
        <taxon>Eukaryota</taxon>
        <taxon>Sar</taxon>
        <taxon>Alveolata</taxon>
        <taxon>Ciliophora</taxon>
        <taxon>Postciliodesmatophora</taxon>
        <taxon>Heterotrichea</taxon>
        <taxon>Heterotrichida</taxon>
        <taxon>Stentoridae</taxon>
        <taxon>Stentor</taxon>
    </lineage>
</organism>
<evidence type="ECO:0000313" key="12">
    <source>
        <dbReference type="Proteomes" id="UP000187209"/>
    </source>
</evidence>
<dbReference type="InterPro" id="IPR018247">
    <property type="entry name" value="EF_Hand_1_Ca_BS"/>
</dbReference>
<protein>
    <recommendedName>
        <fullName evidence="13">Aurora kinase</fullName>
    </recommendedName>
</protein>
<dbReference type="InterPro" id="IPR050205">
    <property type="entry name" value="CDPK_Ser/Thr_kinases"/>
</dbReference>
<keyword evidence="3" id="KW-0808">Transferase</keyword>
<keyword evidence="4" id="KW-0547">Nucleotide-binding</keyword>
<dbReference type="Pfam" id="PF00069">
    <property type="entry name" value="Pkinase"/>
    <property type="match status" value="1"/>
</dbReference>
<dbReference type="GO" id="GO:0005524">
    <property type="term" value="F:ATP binding"/>
    <property type="evidence" value="ECO:0007669"/>
    <property type="project" value="UniProtKB-KW"/>
</dbReference>
<dbReference type="AlphaFoldDB" id="A0A1R2CQ44"/>
<accession>A0A1R2CQ44</accession>
<dbReference type="Gene3D" id="1.10.510.10">
    <property type="entry name" value="Transferase(Phosphotransferase) domain 1"/>
    <property type="match status" value="1"/>
</dbReference>